<keyword evidence="6 10" id="KW-0472">Membrane</keyword>
<dbReference type="GO" id="GO:0004930">
    <property type="term" value="F:G protein-coupled receptor activity"/>
    <property type="evidence" value="ECO:0007669"/>
    <property type="project" value="UniProtKB-KW"/>
</dbReference>
<dbReference type="GeneID" id="109463722"/>
<feature type="compositionally biased region" description="Polar residues" evidence="9">
    <location>
        <begin position="326"/>
        <end position="344"/>
    </location>
</feature>
<protein>
    <submittedName>
        <fullName evidence="13">Melatonin receptor type 1B-like</fullName>
    </submittedName>
</protein>
<dbReference type="PROSITE" id="PS50262">
    <property type="entry name" value="G_PROTEIN_RECEP_F1_2"/>
    <property type="match status" value="1"/>
</dbReference>
<keyword evidence="7" id="KW-0675">Receptor</keyword>
<evidence type="ECO:0000256" key="7">
    <source>
        <dbReference type="ARBA" id="ARBA00023170"/>
    </source>
</evidence>
<keyword evidence="4 10" id="KW-1133">Transmembrane helix</keyword>
<feature type="transmembrane region" description="Helical" evidence="10">
    <location>
        <begin position="398"/>
        <end position="419"/>
    </location>
</feature>
<dbReference type="InterPro" id="IPR017452">
    <property type="entry name" value="GPCR_Rhodpsn_7TM"/>
</dbReference>
<evidence type="ECO:0000256" key="6">
    <source>
        <dbReference type="ARBA" id="ARBA00023136"/>
    </source>
</evidence>
<evidence type="ECO:0000313" key="12">
    <source>
        <dbReference type="Proteomes" id="UP000515135"/>
    </source>
</evidence>
<feature type="transmembrane region" description="Helical" evidence="10">
    <location>
        <begin position="45"/>
        <end position="68"/>
    </location>
</feature>
<keyword evidence="5" id="KW-0297">G-protein coupled receptor</keyword>
<evidence type="ECO:0000256" key="10">
    <source>
        <dbReference type="SAM" id="Phobius"/>
    </source>
</evidence>
<feature type="compositionally biased region" description="Polar residues" evidence="9">
    <location>
        <begin position="223"/>
        <end position="240"/>
    </location>
</feature>
<dbReference type="SUPFAM" id="SSF81321">
    <property type="entry name" value="Family A G protein-coupled receptor-like"/>
    <property type="match status" value="1"/>
</dbReference>
<dbReference type="PRINTS" id="PR00237">
    <property type="entry name" value="GPCRRHODOPSN"/>
</dbReference>
<comment type="subcellular location">
    <subcellularLocation>
        <location evidence="1">Cell membrane</location>
        <topology evidence="1">Multi-pass membrane protein</topology>
    </subcellularLocation>
</comment>
<dbReference type="GO" id="GO:0005886">
    <property type="term" value="C:plasma membrane"/>
    <property type="evidence" value="ECO:0007669"/>
    <property type="project" value="UniProtKB-SubCell"/>
</dbReference>
<feature type="region of interest" description="Disordered" evidence="9">
    <location>
        <begin position="213"/>
        <end position="271"/>
    </location>
</feature>
<dbReference type="Proteomes" id="UP000515135">
    <property type="component" value="Unplaced"/>
</dbReference>
<accession>A0A6P4Y0G0</accession>
<dbReference type="OrthoDB" id="10044919at2759"/>
<evidence type="ECO:0000256" key="4">
    <source>
        <dbReference type="ARBA" id="ARBA00022989"/>
    </source>
</evidence>
<evidence type="ECO:0000256" key="9">
    <source>
        <dbReference type="SAM" id="MobiDB-lite"/>
    </source>
</evidence>
<feature type="transmembrane region" description="Helical" evidence="10">
    <location>
        <begin position="425"/>
        <end position="447"/>
    </location>
</feature>
<dbReference type="KEGG" id="bbel:109463722"/>
<dbReference type="AlphaFoldDB" id="A0A6P4Y0G0"/>
<dbReference type="Pfam" id="PF00001">
    <property type="entry name" value="7tm_1"/>
    <property type="match status" value="1"/>
</dbReference>
<evidence type="ECO:0000256" key="2">
    <source>
        <dbReference type="ARBA" id="ARBA00022475"/>
    </source>
</evidence>
<feature type="domain" description="G-protein coupled receptors family 1 profile" evidence="11">
    <location>
        <begin position="23"/>
        <end position="444"/>
    </location>
</feature>
<reference evidence="13" key="1">
    <citation type="submission" date="2025-08" db="UniProtKB">
        <authorList>
            <consortium name="RefSeq"/>
        </authorList>
    </citation>
    <scope>IDENTIFICATION</scope>
    <source>
        <tissue evidence="13">Gonad</tissue>
    </source>
</reference>
<evidence type="ECO:0000259" key="11">
    <source>
        <dbReference type="PROSITE" id="PS50262"/>
    </source>
</evidence>
<keyword evidence="8" id="KW-0807">Transducer</keyword>
<dbReference type="PANTHER" id="PTHR24228:SF72">
    <property type="entry name" value="G-PROTEIN COUPLED RECEPTORS FAMILY 1 PROFILE DOMAIN-CONTAINING PROTEIN"/>
    <property type="match status" value="1"/>
</dbReference>
<keyword evidence="3 10" id="KW-0812">Transmembrane</keyword>
<keyword evidence="2" id="KW-1003">Cell membrane</keyword>
<evidence type="ECO:0000313" key="13">
    <source>
        <dbReference type="RefSeq" id="XP_019616129.1"/>
    </source>
</evidence>
<keyword evidence="12" id="KW-1185">Reference proteome</keyword>
<proteinExistence type="predicted"/>
<dbReference type="Gene3D" id="1.20.1070.10">
    <property type="entry name" value="Rhodopsin 7-helix transmembrane proteins"/>
    <property type="match status" value="2"/>
</dbReference>
<gene>
    <name evidence="13" type="primary">LOC109463722</name>
</gene>
<sequence>MISAWVYLVVAVLAIIITVTLSGCLLTIAAIWTRPVLKKLVNVPLVSLSCADGLYSIFGPALWIPVFLHPQWEPPGALCWFQGYLNPVLWGVSVSHMMCIALQRYFMVCTNSTRLKSKSVLFGMLFLTWLVSIIAYLPLHIMEEVKLDPKFKRCSLGSTPNILGKFIPMFLTIIIPYITALTCYVLIYNHVRKSKKRVQNNVLRPSDRLAVKYSNGEGGSAGPSVSTVSARLPNTSTNLDNRGVWMGDDNSSSGDEEDQRKTDNQPGKPKQIMVASKSSTNLNDGGVWMGYDNPSSSNDGNGIKADNKPGLNKHIMVAAKPDQIGTKEQNQVGQDKTDSSLNNKKQNRDDYKEPGKRKGALQVTTLAGTEIVQPKQQGHGGNAPQNNKAERQITKMMLTLFVVYTACCMPVTIMVLISSKVPSEAFLVGQVLMALNGALNPIVYGLMNKNIRQGYKHILSKVVSCITRER</sequence>
<dbReference type="PANTHER" id="PTHR24228">
    <property type="entry name" value="B2 BRADYKININ RECEPTOR/ANGIOTENSIN II RECEPTOR"/>
    <property type="match status" value="1"/>
</dbReference>
<evidence type="ECO:0000256" key="5">
    <source>
        <dbReference type="ARBA" id="ARBA00023040"/>
    </source>
</evidence>
<feature type="transmembrane region" description="Helical" evidence="10">
    <location>
        <begin position="88"/>
        <end position="107"/>
    </location>
</feature>
<organism evidence="12 13">
    <name type="scientific">Branchiostoma belcheri</name>
    <name type="common">Amphioxus</name>
    <dbReference type="NCBI Taxonomy" id="7741"/>
    <lineage>
        <taxon>Eukaryota</taxon>
        <taxon>Metazoa</taxon>
        <taxon>Chordata</taxon>
        <taxon>Cephalochordata</taxon>
        <taxon>Leptocardii</taxon>
        <taxon>Amphioxiformes</taxon>
        <taxon>Branchiostomatidae</taxon>
        <taxon>Branchiostoma</taxon>
    </lineage>
</organism>
<evidence type="ECO:0000256" key="3">
    <source>
        <dbReference type="ARBA" id="ARBA00022692"/>
    </source>
</evidence>
<name>A0A6P4Y0G0_BRABE</name>
<feature type="region of interest" description="Disordered" evidence="9">
    <location>
        <begin position="321"/>
        <end position="359"/>
    </location>
</feature>
<evidence type="ECO:0000256" key="8">
    <source>
        <dbReference type="ARBA" id="ARBA00023224"/>
    </source>
</evidence>
<dbReference type="InterPro" id="IPR000276">
    <property type="entry name" value="GPCR_Rhodpsn"/>
</dbReference>
<evidence type="ECO:0000256" key="1">
    <source>
        <dbReference type="ARBA" id="ARBA00004651"/>
    </source>
</evidence>
<dbReference type="CDD" id="cd00637">
    <property type="entry name" value="7tm_classA_rhodopsin-like"/>
    <property type="match status" value="1"/>
</dbReference>
<feature type="region of interest" description="Disordered" evidence="9">
    <location>
        <begin position="285"/>
        <end position="309"/>
    </location>
</feature>
<feature type="transmembrane region" description="Helical" evidence="10">
    <location>
        <begin position="119"/>
        <end position="139"/>
    </location>
</feature>
<feature type="transmembrane region" description="Helical" evidence="10">
    <location>
        <begin position="166"/>
        <end position="187"/>
    </location>
</feature>
<feature type="compositionally biased region" description="Basic and acidic residues" evidence="9">
    <location>
        <begin position="346"/>
        <end position="356"/>
    </location>
</feature>
<feature type="transmembrane region" description="Helical" evidence="10">
    <location>
        <begin position="6"/>
        <end position="33"/>
    </location>
</feature>
<dbReference type="RefSeq" id="XP_019616129.1">
    <property type="nucleotide sequence ID" value="XM_019760570.1"/>
</dbReference>